<keyword evidence="4" id="KW-1185">Reference proteome</keyword>
<dbReference type="SUPFAM" id="SSF54236">
    <property type="entry name" value="Ubiquitin-like"/>
    <property type="match status" value="1"/>
</dbReference>
<dbReference type="PROSITE" id="PS50053">
    <property type="entry name" value="UBIQUITIN_2"/>
    <property type="match status" value="1"/>
</dbReference>
<dbReference type="PANTHER" id="PTHR10562">
    <property type="entry name" value="SMALL UBIQUITIN-RELATED MODIFIER"/>
    <property type="match status" value="1"/>
</dbReference>
<evidence type="ECO:0000256" key="1">
    <source>
        <dbReference type="SAM" id="MobiDB-lite"/>
    </source>
</evidence>
<feature type="compositionally biased region" description="Basic and acidic residues" evidence="1">
    <location>
        <begin position="1"/>
        <end position="15"/>
    </location>
</feature>
<dbReference type="Pfam" id="PF11976">
    <property type="entry name" value="Rad60-SLD"/>
    <property type="match status" value="1"/>
</dbReference>
<dbReference type="AlphaFoldDB" id="A0AAV1DDA9"/>
<feature type="region of interest" description="Disordered" evidence="1">
    <location>
        <begin position="1"/>
        <end position="30"/>
    </location>
</feature>
<dbReference type="EMBL" id="OX459122">
    <property type="protein sequence ID" value="CAI9105024.1"/>
    <property type="molecule type" value="Genomic_DNA"/>
</dbReference>
<organism evidence="3 4">
    <name type="scientific">Oldenlandia corymbosa var. corymbosa</name>
    <dbReference type="NCBI Taxonomy" id="529605"/>
    <lineage>
        <taxon>Eukaryota</taxon>
        <taxon>Viridiplantae</taxon>
        <taxon>Streptophyta</taxon>
        <taxon>Embryophyta</taxon>
        <taxon>Tracheophyta</taxon>
        <taxon>Spermatophyta</taxon>
        <taxon>Magnoliopsida</taxon>
        <taxon>eudicotyledons</taxon>
        <taxon>Gunneridae</taxon>
        <taxon>Pentapetalae</taxon>
        <taxon>asterids</taxon>
        <taxon>lamiids</taxon>
        <taxon>Gentianales</taxon>
        <taxon>Rubiaceae</taxon>
        <taxon>Rubioideae</taxon>
        <taxon>Spermacoceae</taxon>
        <taxon>Hedyotis-Oldenlandia complex</taxon>
        <taxon>Oldenlandia</taxon>
    </lineage>
</organism>
<evidence type="ECO:0000313" key="3">
    <source>
        <dbReference type="EMBL" id="CAI9105024.1"/>
    </source>
</evidence>
<dbReference type="InterPro" id="IPR000626">
    <property type="entry name" value="Ubiquitin-like_dom"/>
</dbReference>
<proteinExistence type="predicted"/>
<gene>
    <name evidence="3" type="ORF">OLC1_LOCUS13814</name>
</gene>
<protein>
    <submittedName>
        <fullName evidence="3">OLC1v1003855C1</fullName>
    </submittedName>
</protein>
<evidence type="ECO:0000259" key="2">
    <source>
        <dbReference type="PROSITE" id="PS50053"/>
    </source>
</evidence>
<sequence>MVKKEGEKGEAKECEMPAAESEEEEEESVGSVQIIVQKLDSIDVTMRVKKNVKLGKVMVVYCNRMGLRMDALRFTIDGKRVNEQQTPNDVGLEDGDVIDVWSEQLGAGRNGGAGSTPAAGHLKFF</sequence>
<feature type="domain" description="Ubiquitin-like" evidence="2">
    <location>
        <begin position="32"/>
        <end position="107"/>
    </location>
</feature>
<dbReference type="Gene3D" id="3.10.20.90">
    <property type="entry name" value="Phosphatidylinositol 3-kinase Catalytic Subunit, Chain A, domain 1"/>
    <property type="match status" value="1"/>
</dbReference>
<evidence type="ECO:0000313" key="4">
    <source>
        <dbReference type="Proteomes" id="UP001161247"/>
    </source>
</evidence>
<reference evidence="3" key="1">
    <citation type="submission" date="2023-03" db="EMBL/GenBank/DDBJ databases">
        <authorList>
            <person name="Julca I."/>
        </authorList>
    </citation>
    <scope>NUCLEOTIDE SEQUENCE</scope>
</reference>
<dbReference type="InterPro" id="IPR022617">
    <property type="entry name" value="Rad60/SUMO-like_dom"/>
</dbReference>
<dbReference type="InterPro" id="IPR029071">
    <property type="entry name" value="Ubiquitin-like_domsf"/>
</dbReference>
<name>A0AAV1DDA9_OLDCO</name>
<dbReference type="Proteomes" id="UP001161247">
    <property type="component" value="Chromosome 5"/>
</dbReference>
<accession>A0AAV1DDA9</accession>